<comment type="caution">
    <text evidence="4">The sequence shown here is derived from an EMBL/GenBank/DDBJ whole genome shotgun (WGS) entry which is preliminary data.</text>
</comment>
<proteinExistence type="inferred from homology"/>
<comment type="similarity">
    <text evidence="1">Belongs to the bacterial ribosomal protein bS6 family.</text>
</comment>
<sequence length="174" mass="20223">MCYIKQTSNGVKLYQLTYLISPELSFEEAKDFSQEIDSLILKKGKLIKPGGPSRRALAYPIKKQTAAYLTRSEFHLEPQEIENFKKEIKNRASERSEGEDENKVLIASKSKILRFLFLEKKIPPEKPKTKLPPKPELLRRVEMNEVHRQEEKEPASKKAELEKIGEKLEEILKE</sequence>
<dbReference type="GO" id="GO:0005840">
    <property type="term" value="C:ribosome"/>
    <property type="evidence" value="ECO:0007669"/>
    <property type="project" value="InterPro"/>
</dbReference>
<dbReference type="GO" id="GO:0003735">
    <property type="term" value="F:structural constituent of ribosome"/>
    <property type="evidence" value="ECO:0007669"/>
    <property type="project" value="InterPro"/>
</dbReference>
<dbReference type="Gene3D" id="3.30.70.60">
    <property type="match status" value="1"/>
</dbReference>
<protein>
    <recommendedName>
        <fullName evidence="2">Small ribosomal subunit protein bS6</fullName>
    </recommendedName>
    <alternativeName>
        <fullName evidence="3">30S ribosomal protein S6</fullName>
    </alternativeName>
</protein>
<dbReference type="InterPro" id="IPR035980">
    <property type="entry name" value="Ribosomal_bS6_sf"/>
</dbReference>
<evidence type="ECO:0000313" key="5">
    <source>
        <dbReference type="Proteomes" id="UP000230882"/>
    </source>
</evidence>
<organism evidence="4 5">
    <name type="scientific">bacterium (Candidatus Gribaldobacteria) CG10_big_fil_rev_8_21_14_0_10_37_46</name>
    <dbReference type="NCBI Taxonomy" id="2014276"/>
    <lineage>
        <taxon>Bacteria</taxon>
        <taxon>Candidatus Gribaldobacteria</taxon>
    </lineage>
</organism>
<dbReference type="GO" id="GO:0006412">
    <property type="term" value="P:translation"/>
    <property type="evidence" value="ECO:0007669"/>
    <property type="project" value="InterPro"/>
</dbReference>
<evidence type="ECO:0000256" key="1">
    <source>
        <dbReference type="ARBA" id="ARBA00009512"/>
    </source>
</evidence>
<reference evidence="5" key="1">
    <citation type="submission" date="2017-09" db="EMBL/GenBank/DDBJ databases">
        <title>Depth-based differentiation of microbial function through sediment-hosted aquifers and enrichment of novel symbionts in the deep terrestrial subsurface.</title>
        <authorList>
            <person name="Probst A.J."/>
            <person name="Ladd B."/>
            <person name="Jarett J.K."/>
            <person name="Geller-Mcgrath D.E."/>
            <person name="Sieber C.M.K."/>
            <person name="Emerson J.B."/>
            <person name="Anantharaman K."/>
            <person name="Thomas B.C."/>
            <person name="Malmstrom R."/>
            <person name="Stieglmeier M."/>
            <person name="Klingl A."/>
            <person name="Woyke T."/>
            <person name="Ryan C.M."/>
            <person name="Banfield J.F."/>
        </authorList>
    </citation>
    <scope>NUCLEOTIDE SEQUENCE [LARGE SCALE GENOMIC DNA]</scope>
</reference>
<name>A0A2H0UVV9_9BACT</name>
<dbReference type="Pfam" id="PF01250">
    <property type="entry name" value="Ribosomal_S6"/>
    <property type="match status" value="1"/>
</dbReference>
<dbReference type="Proteomes" id="UP000230882">
    <property type="component" value="Unassembled WGS sequence"/>
</dbReference>
<dbReference type="AlphaFoldDB" id="A0A2H0UVV9"/>
<dbReference type="GO" id="GO:0019843">
    <property type="term" value="F:rRNA binding"/>
    <property type="evidence" value="ECO:0007669"/>
    <property type="project" value="InterPro"/>
</dbReference>
<evidence type="ECO:0000256" key="2">
    <source>
        <dbReference type="ARBA" id="ARBA00035294"/>
    </source>
</evidence>
<dbReference type="SUPFAM" id="SSF54995">
    <property type="entry name" value="Ribosomal protein S6"/>
    <property type="match status" value="1"/>
</dbReference>
<evidence type="ECO:0000313" key="4">
    <source>
        <dbReference type="EMBL" id="PIR90945.1"/>
    </source>
</evidence>
<dbReference type="InterPro" id="IPR014717">
    <property type="entry name" value="Transl_elong_EF1B/ribsomal_bS6"/>
</dbReference>
<dbReference type="InterPro" id="IPR000529">
    <property type="entry name" value="Ribosomal_bS6"/>
</dbReference>
<gene>
    <name evidence="4" type="ORF">COU02_01570</name>
</gene>
<dbReference type="EMBL" id="PFAU01000038">
    <property type="protein sequence ID" value="PIR90945.1"/>
    <property type="molecule type" value="Genomic_DNA"/>
</dbReference>
<accession>A0A2H0UVV9</accession>
<evidence type="ECO:0000256" key="3">
    <source>
        <dbReference type="ARBA" id="ARBA00035520"/>
    </source>
</evidence>